<evidence type="ECO:0000313" key="10">
    <source>
        <dbReference type="EMBL" id="SFF51006.1"/>
    </source>
</evidence>
<dbReference type="Proteomes" id="UP000199513">
    <property type="component" value="Unassembled WGS sequence"/>
</dbReference>
<evidence type="ECO:0000256" key="2">
    <source>
        <dbReference type="ARBA" id="ARBA00022723"/>
    </source>
</evidence>
<dbReference type="PANTHER" id="PTHR42916:SF1">
    <property type="entry name" value="PROTEIN PHYLLO, CHLOROPLASTIC"/>
    <property type="match status" value="1"/>
</dbReference>
<comment type="catalytic activity">
    <reaction evidence="6">
        <text>isochorismate + 2-oxoglutarate + H(+) = 5-enolpyruvoyl-6-hydroxy-2-succinyl-cyclohex-3-ene-1-carboxylate + CO2</text>
        <dbReference type="Rhea" id="RHEA:25593"/>
        <dbReference type="ChEBI" id="CHEBI:15378"/>
        <dbReference type="ChEBI" id="CHEBI:16526"/>
        <dbReference type="ChEBI" id="CHEBI:16810"/>
        <dbReference type="ChEBI" id="CHEBI:29780"/>
        <dbReference type="ChEBI" id="CHEBI:58818"/>
        <dbReference type="EC" id="2.2.1.9"/>
    </reaction>
</comment>
<evidence type="ECO:0000259" key="8">
    <source>
        <dbReference type="Pfam" id="PF02776"/>
    </source>
</evidence>
<keyword evidence="3 6" id="KW-0460">Magnesium</keyword>
<dbReference type="NCBIfam" id="TIGR00173">
    <property type="entry name" value="menD"/>
    <property type="match status" value="1"/>
</dbReference>
<comment type="function">
    <text evidence="6">Catalyzes the thiamine diphosphate-dependent decarboxylation of 2-oxoglutarate and the subsequent addition of the resulting succinic semialdehyde-thiamine pyrophosphate anion to isochorismate to yield 2-succinyl-5-enolpyruvyl-6-hydroxy-3-cyclohexene-1-carboxylate (SEPHCHC).</text>
</comment>
<comment type="similarity">
    <text evidence="6">Belongs to the TPP enzyme family. MenD subfamily.</text>
</comment>
<dbReference type="Pfam" id="PF02775">
    <property type="entry name" value="TPP_enzyme_C"/>
    <property type="match status" value="1"/>
</dbReference>
<evidence type="ECO:0000256" key="6">
    <source>
        <dbReference type="HAMAP-Rule" id="MF_01659"/>
    </source>
</evidence>
<dbReference type="UniPathway" id="UPA00079"/>
<proteinExistence type="inferred from homology"/>
<reference evidence="10 11" key="1">
    <citation type="submission" date="2016-10" db="EMBL/GenBank/DDBJ databases">
        <authorList>
            <person name="de Groot N.N."/>
        </authorList>
    </citation>
    <scope>NUCLEOTIDE SEQUENCE [LARGE SCALE GENOMIC DNA]</scope>
    <source>
        <strain>GEY</strain>
        <strain evidence="11">DSM 9560</strain>
    </source>
</reference>
<dbReference type="Gene3D" id="3.40.50.1220">
    <property type="entry name" value="TPP-binding domain"/>
    <property type="match status" value="1"/>
</dbReference>
<comment type="cofactor">
    <cofactor evidence="6">
        <name>Mg(2+)</name>
        <dbReference type="ChEBI" id="CHEBI:18420"/>
    </cofactor>
    <cofactor evidence="6">
        <name>Mn(2+)</name>
        <dbReference type="ChEBI" id="CHEBI:29035"/>
    </cofactor>
</comment>
<dbReference type="AlphaFoldDB" id="A0A1I2JDQ8"/>
<comment type="cofactor">
    <cofactor evidence="6">
        <name>thiamine diphosphate</name>
        <dbReference type="ChEBI" id="CHEBI:58937"/>
    </cofactor>
    <text evidence="6">Binds 1 thiamine pyrophosphate per subunit.</text>
</comment>
<keyword evidence="5 6" id="KW-0464">Manganese</keyword>
<evidence type="ECO:0000259" key="9">
    <source>
        <dbReference type="Pfam" id="PF16582"/>
    </source>
</evidence>
<dbReference type="InterPro" id="IPR012001">
    <property type="entry name" value="Thiamin_PyroP_enz_TPP-bd_dom"/>
</dbReference>
<dbReference type="GO" id="GO:0030976">
    <property type="term" value="F:thiamine pyrophosphate binding"/>
    <property type="evidence" value="ECO:0007669"/>
    <property type="project" value="UniProtKB-UniRule"/>
</dbReference>
<comment type="subunit">
    <text evidence="6">Homodimer.</text>
</comment>
<dbReference type="PIRSF" id="PIRSF004983">
    <property type="entry name" value="MenD"/>
    <property type="match status" value="1"/>
</dbReference>
<dbReference type="Pfam" id="PF02776">
    <property type="entry name" value="TPP_enzyme_N"/>
    <property type="match status" value="1"/>
</dbReference>
<dbReference type="UniPathway" id="UPA01057">
    <property type="reaction ID" value="UER00164"/>
</dbReference>
<dbReference type="GO" id="GO:0000287">
    <property type="term" value="F:magnesium ion binding"/>
    <property type="evidence" value="ECO:0007669"/>
    <property type="project" value="UniProtKB-UniRule"/>
</dbReference>
<comment type="pathway">
    <text evidence="6">Quinol/quinone metabolism; 1,4-dihydroxy-2-naphthoate biosynthesis; 1,4-dihydroxy-2-naphthoate from chorismate: step 2/7.</text>
</comment>
<dbReference type="GO" id="GO:0030145">
    <property type="term" value="F:manganese ion binding"/>
    <property type="evidence" value="ECO:0007669"/>
    <property type="project" value="UniProtKB-UniRule"/>
</dbReference>
<keyword evidence="2 6" id="KW-0479">Metal-binding</keyword>
<gene>
    <name evidence="6" type="primary">menD</name>
    <name evidence="10" type="ORF">SAMN04488541_104420</name>
</gene>
<organism evidence="10 11">
    <name type="scientific">Thermoflexibacter ruber</name>
    <dbReference type="NCBI Taxonomy" id="1003"/>
    <lineage>
        <taxon>Bacteria</taxon>
        <taxon>Pseudomonadati</taxon>
        <taxon>Bacteroidota</taxon>
        <taxon>Cytophagia</taxon>
        <taxon>Cytophagales</taxon>
        <taxon>Thermoflexibacteraceae</taxon>
        <taxon>Thermoflexibacter</taxon>
    </lineage>
</organism>
<evidence type="ECO:0000256" key="5">
    <source>
        <dbReference type="ARBA" id="ARBA00023211"/>
    </source>
</evidence>
<evidence type="ECO:0000256" key="4">
    <source>
        <dbReference type="ARBA" id="ARBA00023052"/>
    </source>
</evidence>
<dbReference type="STRING" id="1003.SAMN04488541_104420"/>
<keyword evidence="11" id="KW-1185">Reference proteome</keyword>
<accession>A0A1I2JDQ8</accession>
<dbReference type="RefSeq" id="WP_245764115.1">
    <property type="nucleotide sequence ID" value="NZ_FONY01000044.1"/>
</dbReference>
<evidence type="ECO:0000259" key="7">
    <source>
        <dbReference type="Pfam" id="PF02775"/>
    </source>
</evidence>
<comment type="pathway">
    <text evidence="6">Quinol/quinone metabolism; menaquinone biosynthesis.</text>
</comment>
<dbReference type="GO" id="GO:0070204">
    <property type="term" value="F:2-succinyl-5-enolpyruvyl-6-hydroxy-3-cyclohexene-1-carboxylic-acid synthase activity"/>
    <property type="evidence" value="ECO:0007669"/>
    <property type="project" value="UniProtKB-UniRule"/>
</dbReference>
<dbReference type="EC" id="2.2.1.9" evidence="6"/>
<evidence type="ECO:0000256" key="3">
    <source>
        <dbReference type="ARBA" id="ARBA00022842"/>
    </source>
</evidence>
<dbReference type="InterPro" id="IPR004433">
    <property type="entry name" value="MenaQ_synth_MenD"/>
</dbReference>
<dbReference type="Pfam" id="PF16582">
    <property type="entry name" value="TPP_enzyme_M_2"/>
    <property type="match status" value="1"/>
</dbReference>
<feature type="domain" description="Thiamine pyrophosphate enzyme N-terminal TPP-binding" evidence="8">
    <location>
        <begin position="10"/>
        <end position="119"/>
    </location>
</feature>
<dbReference type="SUPFAM" id="SSF52518">
    <property type="entry name" value="Thiamin diphosphate-binding fold (THDP-binding)"/>
    <property type="match status" value="2"/>
</dbReference>
<protein>
    <recommendedName>
        <fullName evidence="6">2-succinyl-5-enolpyruvyl-6-hydroxy-3-cyclohexene-1-carboxylate synthase</fullName>
        <shortName evidence="6">SEPHCHC synthase</shortName>
        <ecNumber evidence="6">2.2.1.9</ecNumber>
    </recommendedName>
    <alternativeName>
        <fullName evidence="6">Menaquinone biosynthesis protein MenD</fullName>
    </alternativeName>
</protein>
<keyword evidence="1 6" id="KW-0808">Transferase</keyword>
<dbReference type="GO" id="GO:0009234">
    <property type="term" value="P:menaquinone biosynthetic process"/>
    <property type="evidence" value="ECO:0007669"/>
    <property type="project" value="UniProtKB-UniRule"/>
</dbReference>
<dbReference type="HAMAP" id="MF_01659">
    <property type="entry name" value="MenD"/>
    <property type="match status" value="1"/>
</dbReference>
<dbReference type="CDD" id="cd07037">
    <property type="entry name" value="TPP_PYR_MenD"/>
    <property type="match status" value="1"/>
</dbReference>
<evidence type="ECO:0000256" key="1">
    <source>
        <dbReference type="ARBA" id="ARBA00022679"/>
    </source>
</evidence>
<dbReference type="EMBL" id="FONY01000044">
    <property type="protein sequence ID" value="SFF51006.1"/>
    <property type="molecule type" value="Genomic_DNA"/>
</dbReference>
<feature type="domain" description="Menaquinone biosynthesis protein MenD middle" evidence="9">
    <location>
        <begin position="207"/>
        <end position="344"/>
    </location>
</feature>
<name>A0A1I2JDQ8_9BACT</name>
<dbReference type="Gene3D" id="3.40.50.970">
    <property type="match status" value="2"/>
</dbReference>
<evidence type="ECO:0000313" key="11">
    <source>
        <dbReference type="Proteomes" id="UP000199513"/>
    </source>
</evidence>
<keyword evidence="4 6" id="KW-0786">Thiamine pyrophosphate</keyword>
<dbReference type="PANTHER" id="PTHR42916">
    <property type="entry name" value="2-SUCCINYL-5-ENOLPYRUVYL-6-HYDROXY-3-CYCLOHEXENE-1-CARBOXYLATE SYNTHASE"/>
    <property type="match status" value="1"/>
</dbReference>
<feature type="domain" description="Thiamine pyrophosphate enzyme TPP-binding" evidence="7">
    <location>
        <begin position="435"/>
        <end position="556"/>
    </location>
</feature>
<keyword evidence="6" id="KW-0474">Menaquinone biosynthesis</keyword>
<dbReference type="InterPro" id="IPR011766">
    <property type="entry name" value="TPP_enzyme_TPP-bd"/>
</dbReference>
<dbReference type="InterPro" id="IPR029061">
    <property type="entry name" value="THDP-binding"/>
</dbReference>
<sequence length="579" mass="65683">MYPYQPIINIAEICSQHGLKQVVLSPGSRCAPLTIAFARHPEISTYIIPDERSAAFIALGMAQQLNQPLALLCTSGSAGLNYYPAIAEAYYQQIPLLVLTADRPPEWIDQADGQTIRQKNMYANHIKASYELPVDYSHPDAVWQIERTMNEAINLCKAYPPAPVHVNLPFREPLYPPENFEMKFDKSVKIFKETKSVPTLPQNAWEEILEVWNLAEKVLVVGGQNRLDTELCDGLQSKLGIVLIADVISNLHPCPIDKIHFQDIFLANKEIQQKLGQADLLITFGKSVISKNLKLYLRNQKPKHHWHIQEAGNVPDTFKSLSRVIRTTPTYFFNNLAQKQKTKPHIMGRRLAYLNSWTEQEVSFINRLILPIDFSKNIADIFETSAFNEKPLSELEVVSAIMKNIHHANLHLANSMTVRYANYLQLPSNSSVEVFANRGTSGIDGCLSTAVGHALAQPDRMNVLIIGDLAFFYDRNGLWHNYLPKNLKIVVLNNHGGGIFKMIDAGRVPEADEYFVTKQSLKAERTAIDAGIEYFYANSRSDFQKVLKIFLQTNEKAQLLEIETYIEENMQILNEYKKI</sequence>
<dbReference type="InterPro" id="IPR032264">
    <property type="entry name" value="MenD_middle"/>
</dbReference>
<dbReference type="CDD" id="cd02009">
    <property type="entry name" value="TPP_SHCHC_synthase"/>
    <property type="match status" value="1"/>
</dbReference>